<keyword evidence="3" id="KW-1185">Reference proteome</keyword>
<dbReference type="UniPathway" id="UPA00113">
    <property type="reaction ID" value="UER00529"/>
</dbReference>
<gene>
    <name evidence="2" type="ORF">LCOR_04071.1</name>
</gene>
<dbReference type="PROSITE" id="PS51186">
    <property type="entry name" value="GNAT"/>
    <property type="match status" value="1"/>
</dbReference>
<dbReference type="GO" id="GO:0008080">
    <property type="term" value="F:N-acetyltransferase activity"/>
    <property type="evidence" value="ECO:0007669"/>
    <property type="project" value="TreeGrafter"/>
</dbReference>
<dbReference type="SUPFAM" id="SSF55729">
    <property type="entry name" value="Acyl-CoA N-acyltransferases (Nat)"/>
    <property type="match status" value="1"/>
</dbReference>
<dbReference type="Proteomes" id="UP000027586">
    <property type="component" value="Unassembled WGS sequence"/>
</dbReference>
<evidence type="ECO:0000259" key="1">
    <source>
        <dbReference type="PROSITE" id="PS51186"/>
    </source>
</evidence>
<dbReference type="AlphaFoldDB" id="A0A068RSN2"/>
<comment type="caution">
    <text evidence="2">The sequence shown here is derived from an EMBL/GenBank/DDBJ whole genome shotgun (WGS) entry which is preliminary data.</text>
</comment>
<dbReference type="InterPro" id="IPR016181">
    <property type="entry name" value="Acyl_CoA_acyltransferase"/>
</dbReference>
<evidence type="ECO:0000313" key="2">
    <source>
        <dbReference type="EMBL" id="CDH52617.1"/>
    </source>
</evidence>
<organism evidence="2 3">
    <name type="scientific">Lichtheimia corymbifera JMRC:FSU:9682</name>
    <dbReference type="NCBI Taxonomy" id="1263082"/>
    <lineage>
        <taxon>Eukaryota</taxon>
        <taxon>Fungi</taxon>
        <taxon>Fungi incertae sedis</taxon>
        <taxon>Mucoromycota</taxon>
        <taxon>Mucoromycotina</taxon>
        <taxon>Mucoromycetes</taxon>
        <taxon>Mucorales</taxon>
        <taxon>Lichtheimiaceae</taxon>
        <taxon>Lichtheimia</taxon>
    </lineage>
</organism>
<accession>A0A068RSN2</accession>
<dbReference type="OrthoDB" id="329272at2759"/>
<dbReference type="Gene3D" id="3.40.630.30">
    <property type="match status" value="1"/>
</dbReference>
<dbReference type="VEuPathDB" id="FungiDB:LCOR_04071.1"/>
<name>A0A068RSN2_9FUNG</name>
<dbReference type="CDD" id="cd04301">
    <property type="entry name" value="NAT_SF"/>
    <property type="match status" value="1"/>
</dbReference>
<dbReference type="Pfam" id="PF00583">
    <property type="entry name" value="Acetyltransf_1"/>
    <property type="match status" value="1"/>
</dbReference>
<sequence>MVVQYTNPEIKAALTENDKKQCLDVRVKVFVDEQKYTLESEIHDKYDSVSDHWLLTCENMDGVRVPVGTVRMYMVGEKVGKLGRLAVLQDARGLRCGQSLVKTLCQSAHERGLDAIMCEAQVDKRGFYEKLGFVIEKGDEEAYPVDGTPHYKMWKRSLP</sequence>
<dbReference type="InterPro" id="IPR039143">
    <property type="entry name" value="GNPNAT1-like"/>
</dbReference>
<dbReference type="STRING" id="1263082.A0A068RSN2"/>
<proteinExistence type="predicted"/>
<dbReference type="GO" id="GO:0006048">
    <property type="term" value="P:UDP-N-acetylglucosamine biosynthetic process"/>
    <property type="evidence" value="ECO:0007669"/>
    <property type="project" value="UniProtKB-UniPathway"/>
</dbReference>
<reference evidence="2" key="1">
    <citation type="submission" date="2013-08" db="EMBL/GenBank/DDBJ databases">
        <title>Gene expansion shapes genome architecture in the human pathogen Lichtheimia corymbifera: an evolutionary genomics analysis in the ancient terrestrial Mucorales (Mucoromycotina).</title>
        <authorList>
            <person name="Schwartze V.U."/>
            <person name="Winter S."/>
            <person name="Shelest E."/>
            <person name="Marcet-Houben M."/>
            <person name="Horn F."/>
            <person name="Wehner S."/>
            <person name="Hoffmann K."/>
            <person name="Riege K."/>
            <person name="Sammeth M."/>
            <person name="Nowrousian M."/>
            <person name="Valiante V."/>
            <person name="Linde J."/>
            <person name="Jacobsen I.D."/>
            <person name="Marz M."/>
            <person name="Brakhage A.A."/>
            <person name="Gabaldon T."/>
            <person name="Bocker S."/>
            <person name="Voigt K."/>
        </authorList>
    </citation>
    <scope>NUCLEOTIDE SEQUENCE [LARGE SCALE GENOMIC DNA]</scope>
    <source>
        <strain evidence="2">FSU 9682</strain>
    </source>
</reference>
<protein>
    <recommendedName>
        <fullName evidence="1">N-acetyltransferase domain-containing protein</fullName>
    </recommendedName>
</protein>
<evidence type="ECO:0000313" key="3">
    <source>
        <dbReference type="Proteomes" id="UP000027586"/>
    </source>
</evidence>
<feature type="domain" description="N-acetyltransferase" evidence="1">
    <location>
        <begin position="9"/>
        <end position="158"/>
    </location>
</feature>
<dbReference type="PANTHER" id="PTHR13355">
    <property type="entry name" value="GLUCOSAMINE 6-PHOSPHATE N-ACETYLTRANSFERASE"/>
    <property type="match status" value="1"/>
</dbReference>
<dbReference type="InterPro" id="IPR000182">
    <property type="entry name" value="GNAT_dom"/>
</dbReference>
<dbReference type="EMBL" id="CBTN010000014">
    <property type="protein sequence ID" value="CDH52617.1"/>
    <property type="molecule type" value="Genomic_DNA"/>
</dbReference>